<dbReference type="PANTHER" id="PTHR45138">
    <property type="entry name" value="REGULATORY COMPONENTS OF SENSORY TRANSDUCTION SYSTEM"/>
    <property type="match status" value="1"/>
</dbReference>
<dbReference type="PANTHER" id="PTHR45138:SF24">
    <property type="entry name" value="DIGUANYLATE CYCLASE DGCC-RELATED"/>
    <property type="match status" value="1"/>
</dbReference>
<dbReference type="Pfam" id="PF00990">
    <property type="entry name" value="GGDEF"/>
    <property type="match status" value="1"/>
</dbReference>
<dbReference type="InterPro" id="IPR050469">
    <property type="entry name" value="Diguanylate_Cyclase"/>
</dbReference>
<dbReference type="GO" id="GO:1902201">
    <property type="term" value="P:negative regulation of bacterial-type flagellum-dependent cell motility"/>
    <property type="evidence" value="ECO:0007669"/>
    <property type="project" value="TreeGrafter"/>
</dbReference>
<dbReference type="SUPFAM" id="SSF55781">
    <property type="entry name" value="GAF domain-like"/>
    <property type="match status" value="1"/>
</dbReference>
<evidence type="ECO:0000313" key="2">
    <source>
        <dbReference type="EMBL" id="RHA38410.1"/>
    </source>
</evidence>
<dbReference type="NCBIfam" id="TIGR00254">
    <property type="entry name" value="GGDEF"/>
    <property type="match status" value="1"/>
</dbReference>
<sequence length="472" mass="49244">MTRRGAASPGARAGRRSAAALVGVRGLALAAHRLDRCRTLEDVQQATSRMGVEVLAARRVAFCRIEQDTSRILDITPQPTDPRLLWMVRSSYRADDRPALRALISDRASWVAHAVDIEGQPVAEGDEEAGDAVEIATLNEVDAGSALAAPIIVNGAVWGQIYAVKAVGDGLFTVDDVARAEVLAALAAGAVARVDLEDQVRHLVADDPLTGLANRRVADSVAESALESGDETCIVMCDVDGLKRVNDQMGHDAGDDLLRTVGDVLRRVADSLPGTTAARIGGDEFALVTVGRKRAEVAETMATTLAMYPLPHGAAISYGLASTAVSGPVSARQLFRRADVEQYRAKRARARRLKVATPTADPAVTAERVVVVGSAAIAAAQSGVVPRLCALAAAVTETMGGSAWAVLMQRGDERSAIARGGSPSDLERDQSTTTLEHGPWLVEIGVSSTAAEGGVVKSALDALTAVAVMGAS</sequence>
<dbReference type="AlphaFoldDB" id="A0A413RIX7"/>
<dbReference type="EMBL" id="QWKP01000214">
    <property type="protein sequence ID" value="RHA38410.1"/>
    <property type="molecule type" value="Genomic_DNA"/>
</dbReference>
<dbReference type="InterPro" id="IPR029787">
    <property type="entry name" value="Nucleotide_cyclase"/>
</dbReference>
<dbReference type="InterPro" id="IPR000160">
    <property type="entry name" value="GGDEF_dom"/>
</dbReference>
<dbReference type="CDD" id="cd01949">
    <property type="entry name" value="GGDEF"/>
    <property type="match status" value="1"/>
</dbReference>
<dbReference type="OrthoDB" id="23692at2"/>
<evidence type="ECO:0000313" key="3">
    <source>
        <dbReference type="Proteomes" id="UP000283374"/>
    </source>
</evidence>
<dbReference type="Gene3D" id="3.30.70.270">
    <property type="match status" value="1"/>
</dbReference>
<evidence type="ECO:0000259" key="1">
    <source>
        <dbReference type="PROSITE" id="PS50887"/>
    </source>
</evidence>
<dbReference type="Gene3D" id="3.30.450.40">
    <property type="match status" value="1"/>
</dbReference>
<dbReference type="PROSITE" id="PS50887">
    <property type="entry name" value="GGDEF"/>
    <property type="match status" value="1"/>
</dbReference>
<feature type="domain" description="GGDEF" evidence="1">
    <location>
        <begin position="230"/>
        <end position="358"/>
    </location>
</feature>
<accession>A0A413RIX7</accession>
<dbReference type="RefSeq" id="WP_118768055.1">
    <property type="nucleotide sequence ID" value="NZ_QWKP01000214.1"/>
</dbReference>
<dbReference type="Pfam" id="PF01590">
    <property type="entry name" value="GAF"/>
    <property type="match status" value="1"/>
</dbReference>
<dbReference type="InterPro" id="IPR043128">
    <property type="entry name" value="Rev_trsase/Diguanyl_cyclase"/>
</dbReference>
<comment type="caution">
    <text evidence="2">The sequence shown here is derived from an EMBL/GenBank/DDBJ whole genome shotgun (WGS) entry which is preliminary data.</text>
</comment>
<name>A0A413RIX7_9CELL</name>
<protein>
    <submittedName>
        <fullName evidence="2">GGDEF domain-containing protein</fullName>
    </submittedName>
</protein>
<proteinExistence type="predicted"/>
<dbReference type="InterPro" id="IPR029016">
    <property type="entry name" value="GAF-like_dom_sf"/>
</dbReference>
<dbReference type="GO" id="GO:0005886">
    <property type="term" value="C:plasma membrane"/>
    <property type="evidence" value="ECO:0007669"/>
    <property type="project" value="TreeGrafter"/>
</dbReference>
<dbReference type="GO" id="GO:0043709">
    <property type="term" value="P:cell adhesion involved in single-species biofilm formation"/>
    <property type="evidence" value="ECO:0007669"/>
    <property type="project" value="TreeGrafter"/>
</dbReference>
<keyword evidence="3" id="KW-1185">Reference proteome</keyword>
<dbReference type="SMART" id="SM00267">
    <property type="entry name" value="GGDEF"/>
    <property type="match status" value="1"/>
</dbReference>
<dbReference type="SUPFAM" id="SSF55073">
    <property type="entry name" value="Nucleotide cyclase"/>
    <property type="match status" value="1"/>
</dbReference>
<dbReference type="InterPro" id="IPR003018">
    <property type="entry name" value="GAF"/>
</dbReference>
<gene>
    <name evidence="2" type="ORF">D1825_14145</name>
</gene>
<reference evidence="2 3" key="1">
    <citation type="submission" date="2018-08" db="EMBL/GenBank/DDBJ databases">
        <title>Cellulomonas rhizosphaerae sp. nov., a novel actinomycete isolated from soil.</title>
        <authorList>
            <person name="Tian Y."/>
        </authorList>
    </citation>
    <scope>NUCLEOTIDE SEQUENCE [LARGE SCALE GENOMIC DNA]</scope>
    <source>
        <strain evidence="2 3">NEAU-TCZ24</strain>
    </source>
</reference>
<dbReference type="SMART" id="SM00065">
    <property type="entry name" value="GAF"/>
    <property type="match status" value="1"/>
</dbReference>
<dbReference type="GO" id="GO:0052621">
    <property type="term" value="F:diguanylate cyclase activity"/>
    <property type="evidence" value="ECO:0007669"/>
    <property type="project" value="TreeGrafter"/>
</dbReference>
<dbReference type="Proteomes" id="UP000283374">
    <property type="component" value="Unassembled WGS sequence"/>
</dbReference>
<organism evidence="2 3">
    <name type="scientific">Cellulomonas rhizosphaerae</name>
    <dbReference type="NCBI Taxonomy" id="2293719"/>
    <lineage>
        <taxon>Bacteria</taxon>
        <taxon>Bacillati</taxon>
        <taxon>Actinomycetota</taxon>
        <taxon>Actinomycetes</taxon>
        <taxon>Micrococcales</taxon>
        <taxon>Cellulomonadaceae</taxon>
        <taxon>Cellulomonas</taxon>
    </lineage>
</organism>